<dbReference type="InterPro" id="IPR003609">
    <property type="entry name" value="Pan_app"/>
</dbReference>
<dbReference type="PROSITE" id="PS50948">
    <property type="entry name" value="PAN"/>
    <property type="match status" value="2"/>
</dbReference>
<dbReference type="Pfam" id="PF25898">
    <property type="entry name" value="LolA_2nd_metazoa"/>
    <property type="match status" value="1"/>
</dbReference>
<keyword evidence="3" id="KW-1185">Reference proteome</keyword>
<protein>
    <submittedName>
        <fullName evidence="2">Antigen B membrane</fullName>
    </submittedName>
</protein>
<sequence>TFSFSEDIISQQFNYEKSTNVHYSKPLKAVRYDFEANKITNPLLTEGPYKAIHDFTSGVGFAINEDNKNCLLYPIGTFSIARSDIFPVQTGNEALIQLTEPNQFFYLDDTYFYAGQRYERDILCDVFVSKRTDIPILNKTGTPVLVEFYFQNSIANYDQGLDKLEEVVPISVHVTIENPNLKLINHIYNFDSGSYNRRFDISECFYGKDKALFNMKFKIPEGLDRNEFMNRFERPVLEQFEETIKKSLKGLEYSPLRIVSPRIKVENSNFIISSGVTGTAESILHFRKVNDSRIDQSKVRYKVQADSSKKCANACLKKTEIQTLTGDPDFICRSFDYCPDSSSSNGYFCSFYDLTVSDPGITLESAPACEHYSKSTKDFDIATVDQLYGSVKEAVLRKEFKFDIETKQKKIYTFEPEDIFDQTEGQNTGTTGSTSYFGRFDLLFRDTDFQQSYFSSNPSIISRKKSMVSVDECARLCIFEPTFNCESFTFNDQTKECKWANLLLLTQNITVSLSSIEAVNGSSLFIRDPLYDYIEFPFKVTALVDYSLSNVISPSECAFKCNTEKNCRSFNLCKKDDETYRCLLSDSNVHNTEKDPNVVYSAICSHYSIRAINNFEEVVQTQLSIKPQSNILNQSIEGCAEICSFQDGYLCRSFDYDIEKKECYLYRENLVDKNFLDLGIKSNKNVNHYS</sequence>
<dbReference type="SMART" id="SM00473">
    <property type="entry name" value="PAN_AP"/>
    <property type="match status" value="4"/>
</dbReference>
<dbReference type="Gene3D" id="3.50.4.10">
    <property type="entry name" value="Hepatocyte Growth Factor"/>
    <property type="match status" value="4"/>
</dbReference>
<dbReference type="AlphaFoldDB" id="A0A3M7RGA3"/>
<accession>A0A3M7RGA3</accession>
<feature type="non-terminal residue" evidence="2">
    <location>
        <position position="1"/>
    </location>
</feature>
<dbReference type="CDD" id="cd01099">
    <property type="entry name" value="PAN_AP_HGF"/>
    <property type="match status" value="1"/>
</dbReference>
<organism evidence="2 3">
    <name type="scientific">Brachionus plicatilis</name>
    <name type="common">Marine rotifer</name>
    <name type="synonym">Brachionus muelleri</name>
    <dbReference type="NCBI Taxonomy" id="10195"/>
    <lineage>
        <taxon>Eukaryota</taxon>
        <taxon>Metazoa</taxon>
        <taxon>Spiralia</taxon>
        <taxon>Gnathifera</taxon>
        <taxon>Rotifera</taxon>
        <taxon>Eurotatoria</taxon>
        <taxon>Monogononta</taxon>
        <taxon>Pseudotrocha</taxon>
        <taxon>Ploima</taxon>
        <taxon>Brachionidae</taxon>
        <taxon>Brachionus</taxon>
    </lineage>
</organism>
<dbReference type="Proteomes" id="UP000276133">
    <property type="component" value="Unassembled WGS sequence"/>
</dbReference>
<dbReference type="SUPFAM" id="SSF57414">
    <property type="entry name" value="Hairpin loop containing domain-like"/>
    <property type="match status" value="3"/>
</dbReference>
<evidence type="ECO:0000313" key="3">
    <source>
        <dbReference type="Proteomes" id="UP000276133"/>
    </source>
</evidence>
<comment type="caution">
    <text evidence="2">The sequence shown here is derived from an EMBL/GenBank/DDBJ whole genome shotgun (WGS) entry which is preliminary data.</text>
</comment>
<name>A0A3M7RGA3_BRAPC</name>
<dbReference type="PANTHER" id="PTHR36902">
    <property type="entry name" value="ENRICHED IN SURFACE-LABELED PROTEOME PROTEIN 9"/>
    <property type="match status" value="1"/>
</dbReference>
<dbReference type="Pfam" id="PF00024">
    <property type="entry name" value="PAN_1"/>
    <property type="match status" value="2"/>
</dbReference>
<evidence type="ECO:0000313" key="2">
    <source>
        <dbReference type="EMBL" id="RNA22484.1"/>
    </source>
</evidence>
<feature type="non-terminal residue" evidence="2">
    <location>
        <position position="690"/>
    </location>
</feature>
<feature type="domain" description="Apple" evidence="1">
    <location>
        <begin position="604"/>
        <end position="690"/>
    </location>
</feature>
<dbReference type="OrthoDB" id="5983572at2759"/>
<evidence type="ECO:0000259" key="1">
    <source>
        <dbReference type="PROSITE" id="PS50948"/>
    </source>
</evidence>
<dbReference type="PANTHER" id="PTHR36902:SF1">
    <property type="entry name" value="ENRICHED IN SURFACE-LABELED PROTEOME PROTEIN 9"/>
    <property type="match status" value="1"/>
</dbReference>
<feature type="domain" description="Apple" evidence="1">
    <location>
        <begin position="279"/>
        <end position="376"/>
    </location>
</feature>
<reference evidence="2 3" key="1">
    <citation type="journal article" date="2018" name="Sci. Rep.">
        <title>Genomic signatures of local adaptation to the degree of environmental predictability in rotifers.</title>
        <authorList>
            <person name="Franch-Gras L."/>
            <person name="Hahn C."/>
            <person name="Garcia-Roger E.M."/>
            <person name="Carmona M.J."/>
            <person name="Serra M."/>
            <person name="Gomez A."/>
        </authorList>
    </citation>
    <scope>NUCLEOTIDE SEQUENCE [LARGE SCALE GENOMIC DNA]</scope>
    <source>
        <strain evidence="2">HYR1</strain>
    </source>
</reference>
<dbReference type="EMBL" id="REGN01003440">
    <property type="protein sequence ID" value="RNA22484.1"/>
    <property type="molecule type" value="Genomic_DNA"/>
</dbReference>
<proteinExistence type="predicted"/>
<dbReference type="InterPro" id="IPR058831">
    <property type="entry name" value="LolA-like_dom_2nd"/>
</dbReference>
<gene>
    <name evidence="2" type="ORF">BpHYR1_035891</name>
</gene>